<evidence type="ECO:0000313" key="3">
    <source>
        <dbReference type="Proteomes" id="UP001596223"/>
    </source>
</evidence>
<accession>A0ABW1JMV1</accession>
<gene>
    <name evidence="2" type="ORF">ACFP3H_05225</name>
</gene>
<comment type="caution">
    <text evidence="2">The sequence shown here is derived from an EMBL/GenBank/DDBJ whole genome shotgun (WGS) entry which is preliminary data.</text>
</comment>
<dbReference type="RefSeq" id="WP_378600371.1">
    <property type="nucleotide sequence ID" value="NZ_JBHSQN010000002.1"/>
</dbReference>
<dbReference type="Proteomes" id="UP001596223">
    <property type="component" value="Unassembled WGS sequence"/>
</dbReference>
<keyword evidence="1" id="KW-1133">Transmembrane helix</keyword>
<keyword evidence="1" id="KW-0812">Transmembrane</keyword>
<evidence type="ECO:0000313" key="2">
    <source>
        <dbReference type="EMBL" id="MFC6010444.1"/>
    </source>
</evidence>
<organism evidence="2 3">
    <name type="scientific">Nocardia lasii</name>
    <dbReference type="NCBI Taxonomy" id="1616107"/>
    <lineage>
        <taxon>Bacteria</taxon>
        <taxon>Bacillati</taxon>
        <taxon>Actinomycetota</taxon>
        <taxon>Actinomycetes</taxon>
        <taxon>Mycobacteriales</taxon>
        <taxon>Nocardiaceae</taxon>
        <taxon>Nocardia</taxon>
    </lineage>
</organism>
<protein>
    <recommendedName>
        <fullName evidence="4">DUF4175 domain-containing protein</fullName>
    </recommendedName>
</protein>
<dbReference type="EMBL" id="JBHSQN010000002">
    <property type="protein sequence ID" value="MFC6010444.1"/>
    <property type="molecule type" value="Genomic_DNA"/>
</dbReference>
<keyword evidence="3" id="KW-1185">Reference proteome</keyword>
<reference evidence="3" key="1">
    <citation type="journal article" date="2019" name="Int. J. Syst. Evol. Microbiol.">
        <title>The Global Catalogue of Microorganisms (GCM) 10K type strain sequencing project: providing services to taxonomists for standard genome sequencing and annotation.</title>
        <authorList>
            <consortium name="The Broad Institute Genomics Platform"/>
            <consortium name="The Broad Institute Genome Sequencing Center for Infectious Disease"/>
            <person name="Wu L."/>
            <person name="Ma J."/>
        </authorList>
    </citation>
    <scope>NUCLEOTIDE SEQUENCE [LARGE SCALE GENOMIC DNA]</scope>
    <source>
        <strain evidence="3">CCUG 36956</strain>
    </source>
</reference>
<keyword evidence="1" id="KW-0472">Membrane</keyword>
<evidence type="ECO:0000256" key="1">
    <source>
        <dbReference type="SAM" id="Phobius"/>
    </source>
</evidence>
<name>A0ABW1JMV1_9NOCA</name>
<evidence type="ECO:0008006" key="4">
    <source>
        <dbReference type="Google" id="ProtNLM"/>
    </source>
</evidence>
<sequence>MRIAALLVGLAVLGVLLAIDNWHPARAALYALGWLLAAVVLVRFARRVS</sequence>
<feature type="transmembrane region" description="Helical" evidence="1">
    <location>
        <begin position="28"/>
        <end position="45"/>
    </location>
</feature>
<proteinExistence type="predicted"/>